<dbReference type="SUPFAM" id="SSF82199">
    <property type="entry name" value="SET domain"/>
    <property type="match status" value="1"/>
</dbReference>
<reference evidence="7 8" key="1">
    <citation type="journal article" date="2016" name="Nat. Commun.">
        <title>Ectomycorrhizal ecology is imprinted in the genome of the dominant symbiotic fungus Cenococcum geophilum.</title>
        <authorList>
            <consortium name="DOE Joint Genome Institute"/>
            <person name="Peter M."/>
            <person name="Kohler A."/>
            <person name="Ohm R.A."/>
            <person name="Kuo A."/>
            <person name="Krutzmann J."/>
            <person name="Morin E."/>
            <person name="Arend M."/>
            <person name="Barry K.W."/>
            <person name="Binder M."/>
            <person name="Choi C."/>
            <person name="Clum A."/>
            <person name="Copeland A."/>
            <person name="Grisel N."/>
            <person name="Haridas S."/>
            <person name="Kipfer T."/>
            <person name="LaButti K."/>
            <person name="Lindquist E."/>
            <person name="Lipzen A."/>
            <person name="Maire R."/>
            <person name="Meier B."/>
            <person name="Mihaltcheva S."/>
            <person name="Molinier V."/>
            <person name="Murat C."/>
            <person name="Poggeler S."/>
            <person name="Quandt C.A."/>
            <person name="Sperisen C."/>
            <person name="Tritt A."/>
            <person name="Tisserant E."/>
            <person name="Crous P.W."/>
            <person name="Henrissat B."/>
            <person name="Nehls U."/>
            <person name="Egli S."/>
            <person name="Spatafora J.W."/>
            <person name="Grigoriev I.V."/>
            <person name="Martin F.M."/>
        </authorList>
    </citation>
    <scope>NUCLEOTIDE SEQUENCE [LARGE SCALE GENOMIC DNA]</scope>
    <source>
        <strain evidence="7 8">CBS 207.34</strain>
    </source>
</reference>
<dbReference type="PROSITE" id="PS50280">
    <property type="entry name" value="SET"/>
    <property type="match status" value="1"/>
</dbReference>
<dbReference type="InterPro" id="IPR002893">
    <property type="entry name" value="Znf_MYND"/>
</dbReference>
<organism evidence="7 8">
    <name type="scientific">Glonium stellatum</name>
    <dbReference type="NCBI Taxonomy" id="574774"/>
    <lineage>
        <taxon>Eukaryota</taxon>
        <taxon>Fungi</taxon>
        <taxon>Dikarya</taxon>
        <taxon>Ascomycota</taxon>
        <taxon>Pezizomycotina</taxon>
        <taxon>Dothideomycetes</taxon>
        <taxon>Pleosporomycetidae</taxon>
        <taxon>Gloniales</taxon>
        <taxon>Gloniaceae</taxon>
        <taxon>Glonium</taxon>
    </lineage>
</organism>
<evidence type="ECO:0000313" key="7">
    <source>
        <dbReference type="EMBL" id="OCL06856.1"/>
    </source>
</evidence>
<evidence type="ECO:0000313" key="8">
    <source>
        <dbReference type="Proteomes" id="UP000250140"/>
    </source>
</evidence>
<dbReference type="AlphaFoldDB" id="A0A8E2EXS5"/>
<protein>
    <submittedName>
        <fullName evidence="7">SET domain-containing protein</fullName>
    </submittedName>
</protein>
<evidence type="ECO:0000259" key="6">
    <source>
        <dbReference type="PROSITE" id="PS50865"/>
    </source>
</evidence>
<dbReference type="PROSITE" id="PS50865">
    <property type="entry name" value="ZF_MYND_2"/>
    <property type="match status" value="1"/>
</dbReference>
<dbReference type="EMBL" id="KV749965">
    <property type="protein sequence ID" value="OCL06856.1"/>
    <property type="molecule type" value="Genomic_DNA"/>
</dbReference>
<dbReference type="Gene3D" id="6.10.140.2220">
    <property type="match status" value="1"/>
</dbReference>
<dbReference type="Gene3D" id="1.10.220.160">
    <property type="match status" value="1"/>
</dbReference>
<dbReference type="Gene3D" id="2.170.270.10">
    <property type="entry name" value="SET domain"/>
    <property type="match status" value="1"/>
</dbReference>
<proteinExistence type="predicted"/>
<keyword evidence="3" id="KW-0862">Zinc</keyword>
<gene>
    <name evidence="7" type="ORF">AOQ84DRAFT_342709</name>
</gene>
<dbReference type="SMART" id="SM00317">
    <property type="entry name" value="SET"/>
    <property type="match status" value="1"/>
</dbReference>
<dbReference type="Pfam" id="PF01753">
    <property type="entry name" value="zf-MYND"/>
    <property type="match status" value="1"/>
</dbReference>
<evidence type="ECO:0000256" key="3">
    <source>
        <dbReference type="ARBA" id="ARBA00022833"/>
    </source>
</evidence>
<sequence>MTDQKYAYVGKSPVAGNGLFAEKDIPAGELILSISRPLVGALDVSRLADTCANCFIWTAGPSIITGTYVDEGVSVKKCSGCQQLRYCSKKCQRQSWKRYHKDECDLIDNMDGKQLPKVVRATIQILSTQAKGLINDNIWSPFLRLESHINEMRASGDQWADIQLMAQGAHNFSGARYAFDLQFATEVFARVLTNCMTLVTPTLDPLGICLDPIAACANHSCDPNAFVVMDGPGLSFRSLKPIKKDEEIFISYVDVTNPHARRQYELKHRWFFSCRCSKCRKGPTLQEDLFNFTPDELDQRWRETADHLLKVTKFADDPSNWVGAGPEARRISVLQGVAFDEYEEAQALSDPKAAADKLQHGMLLCHQTKLWPVYRQPYAAMRHDFLVNTVSTGNLPLAFAQGARTYFTIDPILYPETHHPVRVVHNWTLAMLTLYISSEQDNVIVKSMLEIGINTGIIAYGLLYEVASNVDKSHGNSSSFAKAVHRKMDEVIVDMTRGNSGALRGMMDKIKEEWPVFEQLGKWLEY</sequence>
<dbReference type="Pfam" id="PF00856">
    <property type="entry name" value="SET"/>
    <property type="match status" value="1"/>
</dbReference>
<dbReference type="InterPro" id="IPR050869">
    <property type="entry name" value="H3K4_H4K5_MeTrfase"/>
</dbReference>
<evidence type="ECO:0000256" key="4">
    <source>
        <dbReference type="PROSITE-ProRule" id="PRU00134"/>
    </source>
</evidence>
<keyword evidence="1" id="KW-0479">Metal-binding</keyword>
<feature type="domain" description="MYND-type" evidence="6">
    <location>
        <begin position="51"/>
        <end position="104"/>
    </location>
</feature>
<evidence type="ECO:0000259" key="5">
    <source>
        <dbReference type="PROSITE" id="PS50280"/>
    </source>
</evidence>
<dbReference type="GO" id="GO:0008270">
    <property type="term" value="F:zinc ion binding"/>
    <property type="evidence" value="ECO:0007669"/>
    <property type="project" value="UniProtKB-KW"/>
</dbReference>
<dbReference type="PANTHER" id="PTHR12197:SF251">
    <property type="entry name" value="EG:BACR7C10.4 PROTEIN"/>
    <property type="match status" value="1"/>
</dbReference>
<dbReference type="GO" id="GO:0005634">
    <property type="term" value="C:nucleus"/>
    <property type="evidence" value="ECO:0007669"/>
    <property type="project" value="TreeGrafter"/>
</dbReference>
<name>A0A8E2EXS5_9PEZI</name>
<evidence type="ECO:0000256" key="2">
    <source>
        <dbReference type="ARBA" id="ARBA00022771"/>
    </source>
</evidence>
<dbReference type="SUPFAM" id="SSF144232">
    <property type="entry name" value="HIT/MYND zinc finger-like"/>
    <property type="match status" value="1"/>
</dbReference>
<keyword evidence="2 4" id="KW-0863">Zinc-finger</keyword>
<dbReference type="OrthoDB" id="5945798at2759"/>
<dbReference type="InterPro" id="IPR001214">
    <property type="entry name" value="SET_dom"/>
</dbReference>
<feature type="domain" description="SET" evidence="5">
    <location>
        <begin position="5"/>
        <end position="253"/>
    </location>
</feature>
<keyword evidence="8" id="KW-1185">Reference proteome</keyword>
<dbReference type="CDD" id="cd20071">
    <property type="entry name" value="SET_SMYD"/>
    <property type="match status" value="1"/>
</dbReference>
<evidence type="ECO:0000256" key="1">
    <source>
        <dbReference type="ARBA" id="ARBA00022723"/>
    </source>
</evidence>
<dbReference type="InterPro" id="IPR046341">
    <property type="entry name" value="SET_dom_sf"/>
</dbReference>
<dbReference type="Proteomes" id="UP000250140">
    <property type="component" value="Unassembled WGS sequence"/>
</dbReference>
<dbReference type="PANTHER" id="PTHR12197">
    <property type="entry name" value="HISTONE-LYSINE N-METHYLTRANSFERASE SMYD"/>
    <property type="match status" value="1"/>
</dbReference>
<accession>A0A8E2EXS5</accession>